<reference evidence="2" key="1">
    <citation type="journal article" date="2017" name="Parasit. Vectors">
        <title>Sialotranscriptomics of Rhipicephalus zambeziensis reveals intricate expression profiles of secretory proteins and suggests tight temporal transcriptional regulation during blood-feeding.</title>
        <authorList>
            <person name="de Castro M.H."/>
            <person name="de Klerk D."/>
            <person name="Pienaar R."/>
            <person name="Rees D.J.G."/>
            <person name="Mans B.J."/>
        </authorList>
    </citation>
    <scope>NUCLEOTIDE SEQUENCE</scope>
    <source>
        <tissue evidence="2">Salivary glands</tissue>
    </source>
</reference>
<evidence type="ECO:0000313" key="2">
    <source>
        <dbReference type="EMBL" id="MAA14994.1"/>
    </source>
</evidence>
<feature type="chain" id="PRO_5012126710" evidence="1">
    <location>
        <begin position="24"/>
        <end position="203"/>
    </location>
</feature>
<evidence type="ECO:0000256" key="1">
    <source>
        <dbReference type="SAM" id="SignalP"/>
    </source>
</evidence>
<organism evidence="2">
    <name type="scientific">Rhipicephalus zambeziensis</name>
    <dbReference type="NCBI Taxonomy" id="60191"/>
    <lineage>
        <taxon>Eukaryota</taxon>
        <taxon>Metazoa</taxon>
        <taxon>Ecdysozoa</taxon>
        <taxon>Arthropoda</taxon>
        <taxon>Chelicerata</taxon>
        <taxon>Arachnida</taxon>
        <taxon>Acari</taxon>
        <taxon>Parasitiformes</taxon>
        <taxon>Ixodida</taxon>
        <taxon>Ixodoidea</taxon>
        <taxon>Ixodidae</taxon>
        <taxon>Rhipicephalinae</taxon>
        <taxon>Rhipicephalus</taxon>
        <taxon>Rhipicephalus</taxon>
    </lineage>
</organism>
<protein>
    <submittedName>
        <fullName evidence="2">Lipocalin</fullName>
    </submittedName>
</protein>
<feature type="signal peptide" evidence="1">
    <location>
        <begin position="1"/>
        <end position="23"/>
    </location>
</feature>
<keyword evidence="1" id="KW-0732">Signal</keyword>
<name>A0A224YLY1_9ACAR</name>
<dbReference type="AlphaFoldDB" id="A0A224YLY1"/>
<dbReference type="EMBL" id="GFPF01003848">
    <property type="protein sequence ID" value="MAA14994.1"/>
    <property type="molecule type" value="Transcribed_RNA"/>
</dbReference>
<accession>A0A224YLY1</accession>
<sequence>MKTGSDFVVLLVTICYMTGPSQSIFIKENEFKAFLNTPQPIWTFNTTNKYNKNFCIVDIKQHMLKEKIMYRHTFYVDYSRRQMVSVEMEGAFKYSDNMVASPKGSKVVFKPHLVYLDQDNFCAVIKVSPKLPNRGQSWHDLRMWNSTLTKYRRPSITCAHYFNLAAKHGRQTYQPICQKILFQVNPRQQKIVQGHKTYMNTSV</sequence>
<proteinExistence type="predicted"/>